<sequence>MSTDYLQEPEAPRRRVSIATDPVFETRKLSYVPGDADRNRRISVATDWAMDGSRKPSQQLNLSHHVLLPVRFIHLCTNYASGFMNEEDADISRKSTLAGKTPDTLSLYSHYSNYPQENGKLGVNGDLSPSKKNSTVDSISEKIRYLERESPNKAVFMFIVDFENTTCRHQRLYKQRITYLTNGIRCVVFLKRESRSAADK</sequence>
<dbReference type="AlphaFoldDB" id="A0A7R9I3H1"/>
<gene>
    <name evidence="1" type="ORF">TBIB3V08_LOCUS7539</name>
</gene>
<protein>
    <submittedName>
        <fullName evidence="1">Uncharacterized protein</fullName>
    </submittedName>
</protein>
<organism evidence="1">
    <name type="scientific">Timema bartmani</name>
    <dbReference type="NCBI Taxonomy" id="61472"/>
    <lineage>
        <taxon>Eukaryota</taxon>
        <taxon>Metazoa</taxon>
        <taxon>Ecdysozoa</taxon>
        <taxon>Arthropoda</taxon>
        <taxon>Hexapoda</taxon>
        <taxon>Insecta</taxon>
        <taxon>Pterygota</taxon>
        <taxon>Neoptera</taxon>
        <taxon>Polyneoptera</taxon>
        <taxon>Phasmatodea</taxon>
        <taxon>Timematodea</taxon>
        <taxon>Timematoidea</taxon>
        <taxon>Timematidae</taxon>
        <taxon>Timema</taxon>
    </lineage>
</organism>
<dbReference type="EMBL" id="OD567133">
    <property type="protein sequence ID" value="CAD7445181.1"/>
    <property type="molecule type" value="Genomic_DNA"/>
</dbReference>
<name>A0A7R9I3H1_9NEOP</name>
<reference evidence="1" key="1">
    <citation type="submission" date="2020-11" db="EMBL/GenBank/DDBJ databases">
        <authorList>
            <person name="Tran Van P."/>
        </authorList>
    </citation>
    <scope>NUCLEOTIDE SEQUENCE</scope>
</reference>
<evidence type="ECO:0000313" key="1">
    <source>
        <dbReference type="EMBL" id="CAD7445181.1"/>
    </source>
</evidence>
<accession>A0A7R9I3H1</accession>
<proteinExistence type="predicted"/>